<dbReference type="PROSITE" id="PS50109">
    <property type="entry name" value="HIS_KIN"/>
    <property type="match status" value="1"/>
</dbReference>
<evidence type="ECO:0000256" key="1">
    <source>
        <dbReference type="ARBA" id="ARBA00000085"/>
    </source>
</evidence>
<feature type="compositionally biased region" description="Polar residues" evidence="6">
    <location>
        <begin position="571"/>
        <end position="582"/>
    </location>
</feature>
<comment type="catalytic activity">
    <reaction evidence="1">
        <text>ATP + protein L-histidine = ADP + protein N-phospho-L-histidine.</text>
        <dbReference type="EC" id="2.7.13.3"/>
    </reaction>
</comment>
<dbReference type="PANTHER" id="PTHR43711:SF1">
    <property type="entry name" value="HISTIDINE KINASE 1"/>
    <property type="match status" value="1"/>
</dbReference>
<dbReference type="InterPro" id="IPR035965">
    <property type="entry name" value="PAS-like_dom_sf"/>
</dbReference>
<dbReference type="GeneID" id="62876706"/>
<dbReference type="CDD" id="cd00082">
    <property type="entry name" value="HisKA"/>
    <property type="match status" value="1"/>
</dbReference>
<dbReference type="AlphaFoldDB" id="A0A8T8DYR5"/>
<dbReference type="SMART" id="SM00387">
    <property type="entry name" value="HATPase_c"/>
    <property type="match status" value="1"/>
</dbReference>
<dbReference type="InterPro" id="IPR036890">
    <property type="entry name" value="HATPase_C_sf"/>
</dbReference>
<dbReference type="Pfam" id="PF00512">
    <property type="entry name" value="HisKA"/>
    <property type="match status" value="1"/>
</dbReference>
<reference evidence="10 11" key="1">
    <citation type="submission" date="2021-01" db="EMBL/GenBank/DDBJ databases">
        <title>Genome Sequence and Methylation Pattern of Haloterrigena salifodinae BOL5-1, An Extremely Halophilic Archaeon from a Bolivian Salt Mine.</title>
        <authorList>
            <person name="DasSarma P."/>
            <person name="Anton B.P."/>
            <person name="DasSarma S.L."/>
            <person name="von Ehrenheim H.A.L."/>
            <person name="Martinez F.L."/>
            <person name="Guzman D."/>
            <person name="Roberts R.J."/>
            <person name="DasSarma S."/>
        </authorList>
    </citation>
    <scope>NUCLEOTIDE SEQUENCE [LARGE SCALE GENOMIC DNA]</scope>
    <source>
        <strain evidence="10 11">BOL5-1</strain>
    </source>
</reference>
<dbReference type="Gene3D" id="3.30.450.20">
    <property type="entry name" value="PAS domain"/>
    <property type="match status" value="1"/>
</dbReference>
<dbReference type="CDD" id="cd00075">
    <property type="entry name" value="HATPase"/>
    <property type="match status" value="1"/>
</dbReference>
<protein>
    <recommendedName>
        <fullName evidence="2">histidine kinase</fullName>
        <ecNumber evidence="2">2.7.13.3</ecNumber>
    </recommendedName>
</protein>
<evidence type="ECO:0000256" key="3">
    <source>
        <dbReference type="ARBA" id="ARBA00022679"/>
    </source>
</evidence>
<dbReference type="SMART" id="SM00388">
    <property type="entry name" value="HisKA"/>
    <property type="match status" value="1"/>
</dbReference>
<feature type="transmembrane region" description="Helical" evidence="7">
    <location>
        <begin position="12"/>
        <end position="29"/>
    </location>
</feature>
<feature type="domain" description="PAC" evidence="9">
    <location>
        <begin position="280"/>
        <end position="341"/>
    </location>
</feature>
<evidence type="ECO:0000313" key="11">
    <source>
        <dbReference type="Proteomes" id="UP000637819"/>
    </source>
</evidence>
<feature type="transmembrane region" description="Helical" evidence="7">
    <location>
        <begin position="139"/>
        <end position="162"/>
    </location>
</feature>
<keyword evidence="5" id="KW-0902">Two-component regulatory system</keyword>
<dbReference type="InterPro" id="IPR031621">
    <property type="entry name" value="HisKA_7TM"/>
</dbReference>
<keyword evidence="11" id="KW-1185">Reference proteome</keyword>
<evidence type="ECO:0000256" key="2">
    <source>
        <dbReference type="ARBA" id="ARBA00012438"/>
    </source>
</evidence>
<dbReference type="InterPro" id="IPR005467">
    <property type="entry name" value="His_kinase_dom"/>
</dbReference>
<feature type="transmembrane region" description="Helical" evidence="7">
    <location>
        <begin position="101"/>
        <end position="119"/>
    </location>
</feature>
<sequence>MSAAPGSPIVQAIYAIAALNSVALAGVLWRHRDRPGARPLLGTVLGSGLWTVCGLALMRIDPGPLALAFLALLFLGVGGGTMALLVFTLEYTGREELIRPPILAALSIEPVLVVFTVIANPGNLFYALSDGTVEWGPAFWIHTAYSYAALAVVTALIVEFLVRSRSLYRGQSAALLAGALAAWLGNAAYVFGSIEVDTTPIGFAAAGILYAVAILRYQLVDVVPIARDRVLDTVTDAVFVVDDEDRLIDANPVGQRLLACVDGSPIGTSVDSLLADRPALREEVRALTATRDPTERELAVGDDYYLVRTTPIEDGRDRHAGWLFVAREITDRKRREARLERQNERLAEFANIVSHDLRNPLTVAGGHLQLAREADDPDPHLDEVERSHERMETIIEDVLALAREGRDVTDAEPVDLATLADRAWASVDTGDATLAIDSSAPILADPDRLQRLLENLFRNSLEHGAERADGADLEVAVGTLGDARDRAGAGFYVADDGVGIPSSQRGQAFKGGYTTDEDGTGFGLAIVAEIATAHDWTSAVAESDAGGARFEFRGVEPAGDATPADAEIESTESPLRSDPSQP</sequence>
<dbReference type="SUPFAM" id="SSF55874">
    <property type="entry name" value="ATPase domain of HSP90 chaperone/DNA topoisomerase II/histidine kinase"/>
    <property type="match status" value="1"/>
</dbReference>
<dbReference type="RefSeq" id="WP_204747259.1">
    <property type="nucleotide sequence ID" value="NZ_CP069188.1"/>
</dbReference>
<accession>A0A8T8DYR5</accession>
<dbReference type="Pfam" id="PF02518">
    <property type="entry name" value="HATPase_c"/>
    <property type="match status" value="1"/>
</dbReference>
<keyword evidence="7" id="KW-1133">Transmembrane helix</keyword>
<dbReference type="InterPro" id="IPR013656">
    <property type="entry name" value="PAS_4"/>
</dbReference>
<feature type="transmembrane region" description="Helical" evidence="7">
    <location>
        <begin position="174"/>
        <end position="194"/>
    </location>
</feature>
<keyword evidence="7" id="KW-0812">Transmembrane</keyword>
<dbReference type="InterPro" id="IPR050736">
    <property type="entry name" value="Sensor_HK_Regulatory"/>
</dbReference>
<dbReference type="EMBL" id="CP069188">
    <property type="protein sequence ID" value="QRV14472.1"/>
    <property type="molecule type" value="Genomic_DNA"/>
</dbReference>
<keyword evidence="3" id="KW-0808">Transferase</keyword>
<dbReference type="GO" id="GO:0000155">
    <property type="term" value="F:phosphorelay sensor kinase activity"/>
    <property type="evidence" value="ECO:0007669"/>
    <property type="project" value="InterPro"/>
</dbReference>
<dbReference type="Gene3D" id="1.10.287.130">
    <property type="match status" value="1"/>
</dbReference>
<dbReference type="InterPro" id="IPR003661">
    <property type="entry name" value="HisK_dim/P_dom"/>
</dbReference>
<evidence type="ECO:0000256" key="4">
    <source>
        <dbReference type="ARBA" id="ARBA00022777"/>
    </source>
</evidence>
<dbReference type="Proteomes" id="UP000637819">
    <property type="component" value="Chromosome"/>
</dbReference>
<dbReference type="EC" id="2.7.13.3" evidence="2"/>
<dbReference type="SUPFAM" id="SSF47384">
    <property type="entry name" value="Homodimeric domain of signal transducing histidine kinase"/>
    <property type="match status" value="1"/>
</dbReference>
<proteinExistence type="predicted"/>
<evidence type="ECO:0000259" key="9">
    <source>
        <dbReference type="PROSITE" id="PS50113"/>
    </source>
</evidence>
<feature type="domain" description="Histidine kinase" evidence="8">
    <location>
        <begin position="352"/>
        <end position="553"/>
    </location>
</feature>
<dbReference type="SUPFAM" id="SSF55785">
    <property type="entry name" value="PYP-like sensor domain (PAS domain)"/>
    <property type="match status" value="1"/>
</dbReference>
<dbReference type="PANTHER" id="PTHR43711">
    <property type="entry name" value="TWO-COMPONENT HISTIDINE KINASE"/>
    <property type="match status" value="1"/>
</dbReference>
<dbReference type="OrthoDB" id="8127at2157"/>
<evidence type="ECO:0000259" key="8">
    <source>
        <dbReference type="PROSITE" id="PS50109"/>
    </source>
</evidence>
<gene>
    <name evidence="10" type="ORF">JMJ58_16240</name>
</gene>
<evidence type="ECO:0000256" key="6">
    <source>
        <dbReference type="SAM" id="MobiDB-lite"/>
    </source>
</evidence>
<keyword evidence="7" id="KW-0472">Membrane</keyword>
<feature type="region of interest" description="Disordered" evidence="6">
    <location>
        <begin position="551"/>
        <end position="582"/>
    </location>
</feature>
<feature type="transmembrane region" description="Helical" evidence="7">
    <location>
        <begin position="41"/>
        <end position="60"/>
    </location>
</feature>
<feature type="transmembrane region" description="Helical" evidence="7">
    <location>
        <begin position="200"/>
        <end position="219"/>
    </location>
</feature>
<dbReference type="KEGG" id="hsal:JMJ58_16240"/>
<dbReference type="PROSITE" id="PS50113">
    <property type="entry name" value="PAC"/>
    <property type="match status" value="1"/>
</dbReference>
<dbReference type="InterPro" id="IPR000700">
    <property type="entry name" value="PAS-assoc_C"/>
</dbReference>
<dbReference type="Pfam" id="PF16927">
    <property type="entry name" value="HisKA_7TM"/>
    <property type="match status" value="1"/>
</dbReference>
<evidence type="ECO:0000313" key="10">
    <source>
        <dbReference type="EMBL" id="QRV14472.1"/>
    </source>
</evidence>
<dbReference type="InterPro" id="IPR036097">
    <property type="entry name" value="HisK_dim/P_sf"/>
</dbReference>
<evidence type="ECO:0000256" key="7">
    <source>
        <dbReference type="SAM" id="Phobius"/>
    </source>
</evidence>
<feature type="transmembrane region" description="Helical" evidence="7">
    <location>
        <begin position="66"/>
        <end position="89"/>
    </location>
</feature>
<dbReference type="InterPro" id="IPR003594">
    <property type="entry name" value="HATPase_dom"/>
</dbReference>
<dbReference type="CDD" id="cd00130">
    <property type="entry name" value="PAS"/>
    <property type="match status" value="1"/>
</dbReference>
<evidence type="ECO:0000256" key="5">
    <source>
        <dbReference type="ARBA" id="ARBA00023012"/>
    </source>
</evidence>
<dbReference type="InterPro" id="IPR000014">
    <property type="entry name" value="PAS"/>
</dbReference>
<dbReference type="Pfam" id="PF08448">
    <property type="entry name" value="PAS_4"/>
    <property type="match status" value="1"/>
</dbReference>
<organism evidence="10 11">
    <name type="scientific">Haloterrigena salifodinae</name>
    <dbReference type="NCBI Taxonomy" id="2675099"/>
    <lineage>
        <taxon>Archaea</taxon>
        <taxon>Methanobacteriati</taxon>
        <taxon>Methanobacteriota</taxon>
        <taxon>Stenosarchaea group</taxon>
        <taxon>Halobacteria</taxon>
        <taxon>Halobacteriales</taxon>
        <taxon>Natrialbaceae</taxon>
        <taxon>Haloterrigena</taxon>
    </lineage>
</organism>
<name>A0A8T8DYR5_9EURY</name>
<keyword evidence="4" id="KW-0418">Kinase</keyword>
<dbReference type="Gene3D" id="3.30.565.10">
    <property type="entry name" value="Histidine kinase-like ATPase, C-terminal domain"/>
    <property type="match status" value="1"/>
</dbReference>